<accession>A0A4S8HPI8</accession>
<keyword evidence="1" id="KW-0812">Transmembrane</keyword>
<evidence type="ECO:0000313" key="3">
    <source>
        <dbReference type="Proteomes" id="UP000306918"/>
    </source>
</evidence>
<dbReference type="Proteomes" id="UP000306918">
    <property type="component" value="Unassembled WGS sequence"/>
</dbReference>
<feature type="transmembrane region" description="Helical" evidence="1">
    <location>
        <begin position="172"/>
        <end position="191"/>
    </location>
</feature>
<protein>
    <submittedName>
        <fullName evidence="2">Uncharacterized protein</fullName>
    </submittedName>
</protein>
<dbReference type="EMBL" id="STFF01000006">
    <property type="protein sequence ID" value="THU35814.1"/>
    <property type="molecule type" value="Genomic_DNA"/>
</dbReference>
<evidence type="ECO:0000256" key="1">
    <source>
        <dbReference type="SAM" id="Phobius"/>
    </source>
</evidence>
<proteinExistence type="predicted"/>
<gene>
    <name evidence="2" type="ORF">FAM09_20655</name>
</gene>
<keyword evidence="1" id="KW-0472">Membrane</keyword>
<comment type="caution">
    <text evidence="2">The sequence shown here is derived from an EMBL/GenBank/DDBJ whole genome shotgun (WGS) entry which is preliminary data.</text>
</comment>
<dbReference type="OrthoDB" id="741750at2"/>
<keyword evidence="1" id="KW-1133">Transmembrane helix</keyword>
<dbReference type="AlphaFoldDB" id="A0A4S8HPI8"/>
<evidence type="ECO:0000313" key="2">
    <source>
        <dbReference type="EMBL" id="THU35814.1"/>
    </source>
</evidence>
<reference evidence="2 3" key="1">
    <citation type="submission" date="2019-04" db="EMBL/GenBank/DDBJ databases">
        <title>Niastella caeni sp. nov., isolated from activated sludge.</title>
        <authorList>
            <person name="Sheng M."/>
        </authorList>
    </citation>
    <scope>NUCLEOTIDE SEQUENCE [LARGE SCALE GENOMIC DNA]</scope>
    <source>
        <strain evidence="2 3">HX-2-15</strain>
    </source>
</reference>
<organism evidence="2 3">
    <name type="scientific">Niastella caeni</name>
    <dbReference type="NCBI Taxonomy" id="2569763"/>
    <lineage>
        <taxon>Bacteria</taxon>
        <taxon>Pseudomonadati</taxon>
        <taxon>Bacteroidota</taxon>
        <taxon>Chitinophagia</taxon>
        <taxon>Chitinophagales</taxon>
        <taxon>Chitinophagaceae</taxon>
        <taxon>Niastella</taxon>
    </lineage>
</organism>
<name>A0A4S8HPI8_9BACT</name>
<sequence>MKLKSGKEEIVYLLARVFEKYESETGNLITRNTNRKNYEAVSKKLSEISNQLPYTADTLDHDVYSPDYNPNKLEYPSRKYDITASQVKDASLGLVNNPRPFLVEACYIYIYSVGRKGFGKNPKDSNMVIGIESPSGLSKLETLTIEINALKKENEALLQNAGKSYKKIKQNLSIVLTVVFAAMLFSAYQWISTRNKWNTVKKDMNLLPYQPTQAEIDSLEGVWLCYTGSPQARSSDPNRFHLVVSNVVDIRYKDGYFIYNRYGASFNHIGYAQFEAPYLVSLHSHIKNNTGDIESPRHSLMQLNNERKYLPVISASWSFDVGARNNIVGIREVYIKQGKGGAIEEVINTVENASCKCKIVTWHQVNDSLKTFHLKNQLLDSIAETPIKTLLDENSIILRKPQQGLILGKRNDTKRR</sequence>
<keyword evidence="3" id="KW-1185">Reference proteome</keyword>
<dbReference type="RefSeq" id="WP_136579055.1">
    <property type="nucleotide sequence ID" value="NZ_STFF01000006.1"/>
</dbReference>